<gene>
    <name evidence="1" type="ORF">METD_I0313</name>
</gene>
<dbReference type="HOGENOM" id="CLU_3312558_0_0_5"/>
<dbReference type="Proteomes" id="UP000008070">
    <property type="component" value="Chromosome"/>
</dbReference>
<protein>
    <submittedName>
        <fullName evidence="1">Uncharacterized protein</fullName>
    </submittedName>
</protein>
<proteinExistence type="predicted"/>
<sequence>MADWVAVLSRVSPSARAQAATLAVRQDDAVLNLLMFTLL</sequence>
<dbReference type="EMBL" id="FP103042">
    <property type="protein sequence ID" value="CAX21978.1"/>
    <property type="molecule type" value="Genomic_DNA"/>
</dbReference>
<dbReference type="AlphaFoldDB" id="C7C848"/>
<evidence type="ECO:0000313" key="1">
    <source>
        <dbReference type="EMBL" id="CAX21978.1"/>
    </source>
</evidence>
<organism evidence="1 2">
    <name type="scientific">Methylorubrum extorquens (strain DSM 6343 / CIP 106787 / DM4)</name>
    <name type="common">Methylobacterium extorquens</name>
    <dbReference type="NCBI Taxonomy" id="661410"/>
    <lineage>
        <taxon>Bacteria</taxon>
        <taxon>Pseudomonadati</taxon>
        <taxon>Pseudomonadota</taxon>
        <taxon>Alphaproteobacteria</taxon>
        <taxon>Hyphomicrobiales</taxon>
        <taxon>Methylobacteriaceae</taxon>
        <taxon>Methylorubrum</taxon>
    </lineage>
</organism>
<evidence type="ECO:0000313" key="2">
    <source>
        <dbReference type="Proteomes" id="UP000008070"/>
    </source>
</evidence>
<reference evidence="2" key="1">
    <citation type="journal article" date="2009" name="PLoS ONE">
        <title>Methylobacterium genome sequences: a reference blueprint to investigate microbial metabolism of C1 compounds from natural and industrial sources.</title>
        <authorList>
            <person name="Vuilleumier S."/>
            <person name="Chistoserdova L."/>
            <person name="Lee M.-C."/>
            <person name="Bringel F."/>
            <person name="Lajus A."/>
            <person name="Zhou Y."/>
            <person name="Gourion B."/>
            <person name="Barbe V."/>
            <person name="Chang J."/>
            <person name="Cruveiller S."/>
            <person name="Dossat C."/>
            <person name="Gillett W."/>
            <person name="Gruffaz C."/>
            <person name="Haugen E."/>
            <person name="Hourcade E."/>
            <person name="Levy R."/>
            <person name="Mangenot S."/>
            <person name="Muller E."/>
            <person name="Nadalig T."/>
            <person name="Pagni M."/>
            <person name="Penny C."/>
            <person name="Peyraud R."/>
            <person name="Robinson D.G."/>
            <person name="Roche D."/>
            <person name="Rouy Z."/>
            <person name="Saenampechek C."/>
            <person name="Salvignol G."/>
            <person name="Vallenet D."/>
            <person name="Wu Z."/>
            <person name="Marx C.J."/>
            <person name="Vorholt J.A."/>
            <person name="Olson M.V."/>
            <person name="Kaul R."/>
            <person name="Weissenbach J."/>
            <person name="Medigue C."/>
            <person name="Lidstrom M.E."/>
        </authorList>
    </citation>
    <scope>NUCLEOTIDE SEQUENCE [LARGE SCALE GENOMIC DNA]</scope>
    <source>
        <strain evidence="2">DSM 6343 / CIP 106787 / DM4</strain>
    </source>
</reference>
<dbReference type="KEGG" id="mdi:METDI0313"/>
<accession>C7C848</accession>
<name>C7C848_METED</name>